<evidence type="ECO:0000313" key="1">
    <source>
        <dbReference type="EMBL" id="KTD14753.1"/>
    </source>
</evidence>
<organism evidence="2 4">
    <name type="scientific">Legionella gratiana</name>
    <dbReference type="NCBI Taxonomy" id="45066"/>
    <lineage>
        <taxon>Bacteria</taxon>
        <taxon>Pseudomonadati</taxon>
        <taxon>Pseudomonadota</taxon>
        <taxon>Gammaproteobacteria</taxon>
        <taxon>Legionellales</taxon>
        <taxon>Legionellaceae</taxon>
        <taxon>Legionella</taxon>
    </lineage>
</organism>
<dbReference type="EMBL" id="UGOB01000001">
    <property type="protein sequence ID" value="STX44258.1"/>
    <property type="molecule type" value="Genomic_DNA"/>
</dbReference>
<evidence type="ECO:0000313" key="4">
    <source>
        <dbReference type="Proteomes" id="UP000254476"/>
    </source>
</evidence>
<proteinExistence type="predicted"/>
<evidence type="ECO:0000313" key="3">
    <source>
        <dbReference type="Proteomes" id="UP000054691"/>
    </source>
</evidence>
<dbReference type="RefSeq" id="WP_058497672.1">
    <property type="nucleotide sequence ID" value="NZ_CAAAHW010000001.1"/>
</dbReference>
<dbReference type="OrthoDB" id="5649586at2"/>
<gene>
    <name evidence="1" type="ORF">Lgra_0456</name>
    <name evidence="2" type="ORF">NCTC12388_01431</name>
</gene>
<reference evidence="1 3" key="1">
    <citation type="submission" date="2015-11" db="EMBL/GenBank/DDBJ databases">
        <title>Genomic analysis of 38 Legionella species identifies large and diverse effector repertoires.</title>
        <authorList>
            <person name="Burstein D."/>
            <person name="Amaro F."/>
            <person name="Zusman T."/>
            <person name="Lifshitz Z."/>
            <person name="Cohen O."/>
            <person name="Gilbert J.A."/>
            <person name="Pupko T."/>
            <person name="Shuman H.A."/>
            <person name="Segal G."/>
        </authorList>
    </citation>
    <scope>NUCLEOTIDE SEQUENCE [LARGE SCALE GENOMIC DNA]</scope>
    <source>
        <strain evidence="1 3">Lyon 8420412</strain>
    </source>
</reference>
<dbReference type="Proteomes" id="UP000054691">
    <property type="component" value="Unassembled WGS sequence"/>
</dbReference>
<name>A0A378JAU0_9GAMM</name>
<dbReference type="EMBL" id="LNYE01000005">
    <property type="protein sequence ID" value="KTD14753.1"/>
    <property type="molecule type" value="Genomic_DNA"/>
</dbReference>
<protein>
    <submittedName>
        <fullName evidence="2">Uncharacterized protein</fullName>
    </submittedName>
</protein>
<dbReference type="Proteomes" id="UP000254476">
    <property type="component" value="Unassembled WGS sequence"/>
</dbReference>
<keyword evidence="3" id="KW-1185">Reference proteome</keyword>
<dbReference type="AlphaFoldDB" id="A0A378JAU0"/>
<accession>A0A378JAU0</accession>
<evidence type="ECO:0000313" key="2">
    <source>
        <dbReference type="EMBL" id="STX44258.1"/>
    </source>
</evidence>
<sequence length="281" mass="32292">MKISIVVTNNKKSNPNDLIANSLDRIKNYIDKEFPNQYQIQELEHSITKENLTLNFSCRTIGKEIENNNDVEEIQSLVTKANLKKIVHMDNTFDISEIIITPTKKLGAIKRIDADTVKIDPYFADYCARHLSYCKDMLKRDVQNIIIEYEQKANNDEYCTGKFEEKYIKNTLNKPRSSNLNNVYHCFATVILKNDNFKNKLISSGIRTVLMKNNGNDITLEVETSNEAHYSYSIKKAHSLLTPYSESLPLLAVGMYAVKINGEDPDPFEQNTRLLSNSNFF</sequence>
<reference evidence="2 4" key="2">
    <citation type="submission" date="2018-06" db="EMBL/GenBank/DDBJ databases">
        <authorList>
            <consortium name="Pathogen Informatics"/>
            <person name="Doyle S."/>
        </authorList>
    </citation>
    <scope>NUCLEOTIDE SEQUENCE [LARGE SCALE GENOMIC DNA]</scope>
    <source>
        <strain evidence="2 4">NCTC12388</strain>
    </source>
</reference>